<gene>
    <name evidence="1" type="ORF">S06H3_00983</name>
</gene>
<reference evidence="1" key="1">
    <citation type="journal article" date="2014" name="Front. Microbiol.">
        <title>High frequency of phylogenetically diverse reductive dehalogenase-homologous genes in deep subseafloor sedimentary metagenomes.</title>
        <authorList>
            <person name="Kawai M."/>
            <person name="Futagami T."/>
            <person name="Toyoda A."/>
            <person name="Takaki Y."/>
            <person name="Nishi S."/>
            <person name="Hori S."/>
            <person name="Arai W."/>
            <person name="Tsubouchi T."/>
            <person name="Morono Y."/>
            <person name="Uchiyama I."/>
            <person name="Ito T."/>
            <person name="Fujiyama A."/>
            <person name="Inagaki F."/>
            <person name="Takami H."/>
        </authorList>
    </citation>
    <scope>NUCLEOTIDE SEQUENCE</scope>
    <source>
        <strain evidence="1">Expedition CK06-06</strain>
    </source>
</reference>
<sequence>MGRFRISFDIWQRLDWVNQFTFDDENNQWEHSNVNRLGFFLGGVGEDPLRRSRIDDTEIWQRT</sequence>
<comment type="caution">
    <text evidence="1">The sequence shown here is derived from an EMBL/GenBank/DDBJ whole genome shotgun (WGS) entry which is preliminary data.</text>
</comment>
<evidence type="ECO:0000313" key="1">
    <source>
        <dbReference type="EMBL" id="GAH95293.1"/>
    </source>
</evidence>
<dbReference type="EMBL" id="BARV01000222">
    <property type="protein sequence ID" value="GAH95293.1"/>
    <property type="molecule type" value="Genomic_DNA"/>
</dbReference>
<dbReference type="AlphaFoldDB" id="X1LMB5"/>
<accession>X1LMB5</accession>
<proteinExistence type="predicted"/>
<organism evidence="1">
    <name type="scientific">marine sediment metagenome</name>
    <dbReference type="NCBI Taxonomy" id="412755"/>
    <lineage>
        <taxon>unclassified sequences</taxon>
        <taxon>metagenomes</taxon>
        <taxon>ecological metagenomes</taxon>
    </lineage>
</organism>
<name>X1LMB5_9ZZZZ</name>
<protein>
    <submittedName>
        <fullName evidence="1">Uncharacterized protein</fullName>
    </submittedName>
</protein>